<dbReference type="InterPro" id="IPR022346">
    <property type="entry name" value="T2SS_GspH"/>
</dbReference>
<dbReference type="InterPro" id="IPR002416">
    <property type="entry name" value="T2SS_protein-GspH"/>
</dbReference>
<comment type="subcellular location">
    <subcellularLocation>
        <location evidence="1">Cell inner membrane</location>
        <topology evidence="1">Single-pass membrane protein</topology>
    </subcellularLocation>
</comment>
<dbReference type="AlphaFoldDB" id="A0AA36PJ15"/>
<keyword evidence="3" id="KW-1003">Cell membrane</keyword>
<dbReference type="NCBIfam" id="TIGR02532">
    <property type="entry name" value="IV_pilin_GFxxxE"/>
    <property type="match status" value="1"/>
</dbReference>
<evidence type="ECO:0000256" key="10">
    <source>
        <dbReference type="ARBA" id="ARBA00030775"/>
    </source>
</evidence>
<dbReference type="Gene3D" id="3.55.40.10">
    <property type="entry name" value="minor pseudopilin epsh domain"/>
    <property type="match status" value="1"/>
</dbReference>
<proteinExistence type="inferred from homology"/>
<dbReference type="EMBL" id="CQBM01000002">
    <property type="protein sequence ID" value="CNH90732.1"/>
    <property type="molecule type" value="Genomic_DNA"/>
</dbReference>
<dbReference type="GO" id="GO:0015628">
    <property type="term" value="P:protein secretion by the type II secretion system"/>
    <property type="evidence" value="ECO:0007669"/>
    <property type="project" value="InterPro"/>
</dbReference>
<evidence type="ECO:0000256" key="9">
    <source>
        <dbReference type="ARBA" id="ARBA00025772"/>
    </source>
</evidence>
<evidence type="ECO:0000256" key="6">
    <source>
        <dbReference type="ARBA" id="ARBA00022692"/>
    </source>
</evidence>
<evidence type="ECO:0000313" key="15">
    <source>
        <dbReference type="Proteomes" id="UP000040841"/>
    </source>
</evidence>
<organism evidence="14 15">
    <name type="scientific">Yersinia mollaretii</name>
    <dbReference type="NCBI Taxonomy" id="33060"/>
    <lineage>
        <taxon>Bacteria</taxon>
        <taxon>Pseudomonadati</taxon>
        <taxon>Pseudomonadota</taxon>
        <taxon>Gammaproteobacteria</taxon>
        <taxon>Enterobacterales</taxon>
        <taxon>Yersiniaceae</taxon>
        <taxon>Yersinia</taxon>
    </lineage>
</organism>
<evidence type="ECO:0000256" key="4">
    <source>
        <dbReference type="ARBA" id="ARBA00022481"/>
    </source>
</evidence>
<protein>
    <recommendedName>
        <fullName evidence="2">Type II secretion system protein H</fullName>
    </recommendedName>
    <alternativeName>
        <fullName evidence="10">General secretion pathway protein H</fullName>
    </alternativeName>
</protein>
<evidence type="ECO:0000259" key="13">
    <source>
        <dbReference type="Pfam" id="PF12019"/>
    </source>
</evidence>
<dbReference type="PRINTS" id="PR00885">
    <property type="entry name" value="BCTERIALGSPH"/>
</dbReference>
<evidence type="ECO:0000256" key="7">
    <source>
        <dbReference type="ARBA" id="ARBA00022989"/>
    </source>
</evidence>
<dbReference type="NCBIfam" id="TIGR01708">
    <property type="entry name" value="typeII_sec_gspH"/>
    <property type="match status" value="1"/>
</dbReference>
<evidence type="ECO:0000256" key="2">
    <source>
        <dbReference type="ARBA" id="ARBA00021549"/>
    </source>
</evidence>
<dbReference type="InterPro" id="IPR049875">
    <property type="entry name" value="TypeII_GspH"/>
</dbReference>
<feature type="region of interest" description="Disordered" evidence="11">
    <location>
        <begin position="176"/>
        <end position="198"/>
    </location>
</feature>
<keyword evidence="5" id="KW-0997">Cell inner membrane</keyword>
<evidence type="ECO:0000256" key="3">
    <source>
        <dbReference type="ARBA" id="ARBA00022475"/>
    </source>
</evidence>
<dbReference type="GO" id="GO:0015627">
    <property type="term" value="C:type II protein secretion system complex"/>
    <property type="evidence" value="ECO:0007669"/>
    <property type="project" value="InterPro"/>
</dbReference>
<evidence type="ECO:0000313" key="14">
    <source>
        <dbReference type="EMBL" id="CNH90732.1"/>
    </source>
</evidence>
<sequence>MRATKAKTASRGFTLMEIMLVLVLLGSMATLVLKTLPSSSRELSQESDQLTVALQWAAQQAELDGKIYGLSLSPHQWQLMTLNSQPHKRGESYLWPNHYWHPVSIGKLQQQRPLPDNLTLALALQDQPIPLNTMQDESLIDEPKVIFFPGGESSPFELTLSDLEGQTRIITEHGVQPDTEASDPLLPPHAASTGASAA</sequence>
<keyword evidence="4" id="KW-0488">Methylation</keyword>
<dbReference type="GO" id="GO:0005886">
    <property type="term" value="C:plasma membrane"/>
    <property type="evidence" value="ECO:0007669"/>
    <property type="project" value="UniProtKB-SubCell"/>
</dbReference>
<evidence type="ECO:0000256" key="11">
    <source>
        <dbReference type="SAM" id="MobiDB-lite"/>
    </source>
</evidence>
<dbReference type="RefSeq" id="WP_049678399.1">
    <property type="nucleotide sequence ID" value="NZ_CABMMJ010000002.1"/>
</dbReference>
<feature type="domain" description="General secretion pathway GspH" evidence="13">
    <location>
        <begin position="47"/>
        <end position="169"/>
    </location>
</feature>
<evidence type="ECO:0000256" key="5">
    <source>
        <dbReference type="ARBA" id="ARBA00022519"/>
    </source>
</evidence>
<dbReference type="InterPro" id="IPR012902">
    <property type="entry name" value="N_methyl_site"/>
</dbReference>
<accession>A0AA36PJ15</accession>
<gene>
    <name evidence="14" type="primary">yst1H</name>
    <name evidence="14" type="ORF">ERS008502_01706</name>
</gene>
<feature type="transmembrane region" description="Helical" evidence="12">
    <location>
        <begin position="12"/>
        <end position="33"/>
    </location>
</feature>
<evidence type="ECO:0000256" key="8">
    <source>
        <dbReference type="ARBA" id="ARBA00023136"/>
    </source>
</evidence>
<name>A0AA36PJ15_YERMO</name>
<dbReference type="Proteomes" id="UP000040841">
    <property type="component" value="Unassembled WGS sequence"/>
</dbReference>
<comment type="similarity">
    <text evidence="9">Belongs to the GSP H family.</text>
</comment>
<evidence type="ECO:0000256" key="1">
    <source>
        <dbReference type="ARBA" id="ARBA00004377"/>
    </source>
</evidence>
<dbReference type="Pfam" id="PF12019">
    <property type="entry name" value="GspH"/>
    <property type="match status" value="1"/>
</dbReference>
<dbReference type="InterPro" id="IPR045584">
    <property type="entry name" value="Pilin-like"/>
</dbReference>
<reference evidence="14 15" key="1">
    <citation type="submission" date="2015-03" db="EMBL/GenBank/DDBJ databases">
        <authorList>
            <consortium name="Pathogen Informatics"/>
            <person name="Murphy D."/>
        </authorList>
    </citation>
    <scope>NUCLEOTIDE SEQUENCE [LARGE SCALE GENOMIC DNA]</scope>
    <source>
        <strain evidence="14 15">FE82747</strain>
    </source>
</reference>
<keyword evidence="8 12" id="KW-0472">Membrane</keyword>
<keyword evidence="7 12" id="KW-1133">Transmembrane helix</keyword>
<keyword evidence="6 12" id="KW-0812">Transmembrane</keyword>
<dbReference type="SUPFAM" id="SSF54523">
    <property type="entry name" value="Pili subunits"/>
    <property type="match status" value="1"/>
</dbReference>
<evidence type="ECO:0000256" key="12">
    <source>
        <dbReference type="SAM" id="Phobius"/>
    </source>
</evidence>
<comment type="caution">
    <text evidence="14">The sequence shown here is derived from an EMBL/GenBank/DDBJ whole genome shotgun (WGS) entry which is preliminary data.</text>
</comment>